<evidence type="ECO:0008006" key="3">
    <source>
        <dbReference type="Google" id="ProtNLM"/>
    </source>
</evidence>
<gene>
    <name evidence="1" type="ORF">GU90_06870</name>
</gene>
<organism evidence="1 2">
    <name type="scientific">Saccharopolyspora rectivirgula</name>
    <dbReference type="NCBI Taxonomy" id="28042"/>
    <lineage>
        <taxon>Bacteria</taxon>
        <taxon>Bacillati</taxon>
        <taxon>Actinomycetota</taxon>
        <taxon>Actinomycetes</taxon>
        <taxon>Pseudonocardiales</taxon>
        <taxon>Pseudonocardiaceae</taxon>
        <taxon>Saccharopolyspora</taxon>
    </lineage>
</organism>
<comment type="caution">
    <text evidence="1">The sequence shown here is derived from an EMBL/GenBank/DDBJ whole genome shotgun (WGS) entry which is preliminary data.</text>
</comment>
<dbReference type="Proteomes" id="UP000031419">
    <property type="component" value="Unassembled WGS sequence"/>
</dbReference>
<dbReference type="eggNOG" id="ENOG5033M7M">
    <property type="taxonomic scope" value="Bacteria"/>
</dbReference>
<dbReference type="AlphaFoldDB" id="A0A073AZX6"/>
<reference evidence="1 2" key="1">
    <citation type="submission" date="2014-06" db="EMBL/GenBank/DDBJ databases">
        <title>Saccharopolyspora rectivirgula DSM-43113 Genome sequencing.</title>
        <authorList>
            <person name="Barrera C."/>
            <person name="Millon L."/>
            <person name="Rognon B."/>
            <person name="Zaugg C."/>
            <person name="Monod M."/>
        </authorList>
    </citation>
    <scope>NUCLEOTIDE SEQUENCE [LARGE SCALE GENOMIC DNA]</scope>
    <source>
        <strain evidence="1 2">DSM 43113</strain>
    </source>
</reference>
<protein>
    <recommendedName>
        <fullName evidence="3">SMODS-associated and fused to various effectors domain-containing protein</fullName>
    </recommendedName>
</protein>
<evidence type="ECO:0000313" key="1">
    <source>
        <dbReference type="EMBL" id="KEI44940.1"/>
    </source>
</evidence>
<dbReference type="EMBL" id="JNVU01000017">
    <property type="protein sequence ID" value="KEI44940.1"/>
    <property type="molecule type" value="Genomic_DNA"/>
</dbReference>
<name>A0A073AZX6_9PSEU</name>
<keyword evidence="2" id="KW-1185">Reference proteome</keyword>
<accession>A0A073AZX6</accession>
<proteinExistence type="predicted"/>
<evidence type="ECO:0000313" key="2">
    <source>
        <dbReference type="Proteomes" id="UP000031419"/>
    </source>
</evidence>
<sequence>MWLAFTESAKHLSPKDFRQFGVRTLHTINCQDKVPGDQPTEEEFSLMGSEIADHLERIKKSAGERELVVIAMAPKAVVLSAGWHLAQHECRFFRNTHLMHYEGNSKTCMPMRWREAQPATSPVV</sequence>